<evidence type="ECO:0000259" key="19">
    <source>
        <dbReference type="PROSITE" id="PS50873"/>
    </source>
</evidence>
<evidence type="ECO:0000256" key="16">
    <source>
        <dbReference type="PIRSR" id="PIRSR600823-4"/>
    </source>
</evidence>
<comment type="catalytic activity">
    <reaction evidence="1 18">
        <text>2 a phenolic donor + H2O2 = 2 a phenolic radical donor + 2 H2O</text>
        <dbReference type="Rhea" id="RHEA:56136"/>
        <dbReference type="ChEBI" id="CHEBI:15377"/>
        <dbReference type="ChEBI" id="CHEBI:16240"/>
        <dbReference type="ChEBI" id="CHEBI:139520"/>
        <dbReference type="ChEBI" id="CHEBI:139521"/>
        <dbReference type="EC" id="1.11.1.7"/>
    </reaction>
</comment>
<feature type="binding site" evidence="15">
    <location>
        <position position="100"/>
    </location>
    <ligand>
        <name>Ca(2+)</name>
        <dbReference type="ChEBI" id="CHEBI:29108"/>
        <label>1</label>
    </ligand>
</feature>
<keyword evidence="21" id="KW-1185">Reference proteome</keyword>
<keyword evidence="8 15" id="KW-0106">Calcium</keyword>
<dbReference type="FunFam" id="1.10.420.10:FF:000001">
    <property type="entry name" value="Peroxidase"/>
    <property type="match status" value="1"/>
</dbReference>
<dbReference type="SUPFAM" id="SSF48113">
    <property type="entry name" value="Heme-dependent peroxidases"/>
    <property type="match status" value="1"/>
</dbReference>
<feature type="binding site" evidence="15">
    <location>
        <position position="258"/>
    </location>
    <ligand>
        <name>Ca(2+)</name>
        <dbReference type="ChEBI" id="CHEBI:29108"/>
        <label>2</label>
    </ligand>
</feature>
<dbReference type="InterPro" id="IPR002016">
    <property type="entry name" value="Haem_peroxidase"/>
</dbReference>
<feature type="binding site" evidence="15">
    <location>
        <position position="84"/>
    </location>
    <ligand>
        <name>Ca(2+)</name>
        <dbReference type="ChEBI" id="CHEBI:29108"/>
        <label>1</label>
    </ligand>
</feature>
<dbReference type="InterPro" id="IPR019794">
    <property type="entry name" value="Peroxidases_AS"/>
</dbReference>
<keyword evidence="18" id="KW-0964">Secreted</keyword>
<dbReference type="EC" id="1.11.1.7" evidence="4 18"/>
<dbReference type="InterPro" id="IPR019793">
    <property type="entry name" value="Peroxidases_heam-ligand_BS"/>
</dbReference>
<feature type="active site" description="Proton acceptor" evidence="13">
    <location>
        <position position="78"/>
    </location>
</feature>
<dbReference type="PRINTS" id="PR00458">
    <property type="entry name" value="PEROXIDASE"/>
</dbReference>
<feature type="binding site" evidence="15">
    <location>
        <position position="79"/>
    </location>
    <ligand>
        <name>Ca(2+)</name>
        <dbReference type="ChEBI" id="CHEBI:29108"/>
        <label>1</label>
    </ligand>
</feature>
<feature type="chain" id="PRO_5043097951" description="Peroxidase" evidence="18">
    <location>
        <begin position="35"/>
        <end position="335"/>
    </location>
</feature>
<dbReference type="Proteomes" id="UP001154282">
    <property type="component" value="Unassembled WGS sequence"/>
</dbReference>
<comment type="cofactor">
    <cofactor evidence="15 18">
        <name>heme b</name>
        <dbReference type="ChEBI" id="CHEBI:60344"/>
    </cofactor>
    <text evidence="15 18">Binds 1 heme b (iron(II)-protoporphyrin IX) group per subunit.</text>
</comment>
<keyword evidence="6 18" id="KW-0349">Heme</keyword>
<feature type="binding site" evidence="15">
    <location>
        <position position="82"/>
    </location>
    <ligand>
        <name>Ca(2+)</name>
        <dbReference type="ChEBI" id="CHEBI:29108"/>
        <label>1</label>
    </ligand>
</feature>
<feature type="domain" description="Plant heme peroxidase family profile" evidence="19">
    <location>
        <begin position="37"/>
        <end position="335"/>
    </location>
</feature>
<comment type="similarity">
    <text evidence="18">Belongs to the peroxidase family. Classical plant (class III) peroxidase subfamily.</text>
</comment>
<evidence type="ECO:0000256" key="2">
    <source>
        <dbReference type="ARBA" id="ARBA00002322"/>
    </source>
</evidence>
<dbReference type="GO" id="GO:0046872">
    <property type="term" value="F:metal ion binding"/>
    <property type="evidence" value="ECO:0007669"/>
    <property type="project" value="UniProtKB-UniRule"/>
</dbReference>
<evidence type="ECO:0000256" key="1">
    <source>
        <dbReference type="ARBA" id="ARBA00000189"/>
    </source>
</evidence>
<feature type="binding site" description="axial binding residue" evidence="15">
    <location>
        <position position="205"/>
    </location>
    <ligand>
        <name>heme b</name>
        <dbReference type="ChEBI" id="CHEBI:60344"/>
    </ligand>
    <ligandPart>
        <name>Fe</name>
        <dbReference type="ChEBI" id="CHEBI:18248"/>
    </ligandPart>
</feature>
<dbReference type="FunFam" id="1.10.520.10:FF:000009">
    <property type="entry name" value="Peroxidase"/>
    <property type="match status" value="1"/>
</dbReference>
<reference evidence="20" key="1">
    <citation type="submission" date="2022-08" db="EMBL/GenBank/DDBJ databases">
        <authorList>
            <person name="Gutierrez-Valencia J."/>
        </authorList>
    </citation>
    <scope>NUCLEOTIDE SEQUENCE</scope>
</reference>
<dbReference type="GO" id="GO:0006979">
    <property type="term" value="P:response to oxidative stress"/>
    <property type="evidence" value="ECO:0007669"/>
    <property type="project" value="UniProtKB-UniRule"/>
</dbReference>
<dbReference type="PRINTS" id="PR00461">
    <property type="entry name" value="PLPEROXIDASE"/>
</dbReference>
<evidence type="ECO:0000256" key="12">
    <source>
        <dbReference type="ARBA" id="ARBA00023180"/>
    </source>
</evidence>
<feature type="disulfide bond" evidence="17">
    <location>
        <begin position="212"/>
        <end position="242"/>
    </location>
</feature>
<dbReference type="InterPro" id="IPR033905">
    <property type="entry name" value="Secretory_peroxidase"/>
</dbReference>
<feature type="binding site" evidence="15">
    <location>
        <position position="263"/>
    </location>
    <ligand>
        <name>Ca(2+)</name>
        <dbReference type="ChEBI" id="CHEBI:29108"/>
        <label>2</label>
    </ligand>
</feature>
<comment type="function">
    <text evidence="2">Removal of H(2)O(2), oxidation of toxic reductants, biosynthesis and degradation of lignin, suberization, auxin catabolism, response to environmental stresses such as wounding, pathogen attack and oxidative stress. These functions might be dependent on each isozyme/isoform in each plant tissue.</text>
</comment>
<dbReference type="GO" id="GO:0140825">
    <property type="term" value="F:lactoperoxidase activity"/>
    <property type="evidence" value="ECO:0007669"/>
    <property type="project" value="UniProtKB-EC"/>
</dbReference>
<dbReference type="PROSITE" id="PS50873">
    <property type="entry name" value="PEROXIDASE_4"/>
    <property type="match status" value="1"/>
</dbReference>
<evidence type="ECO:0000256" key="9">
    <source>
        <dbReference type="ARBA" id="ARBA00023002"/>
    </source>
</evidence>
<keyword evidence="9 18" id="KW-0560">Oxidoreductase</keyword>
<evidence type="ECO:0000256" key="13">
    <source>
        <dbReference type="PIRSR" id="PIRSR600823-1"/>
    </source>
</evidence>
<comment type="subcellular location">
    <subcellularLocation>
        <location evidence="18">Secreted</location>
    </subcellularLocation>
</comment>
<evidence type="ECO:0000256" key="7">
    <source>
        <dbReference type="ARBA" id="ARBA00022723"/>
    </source>
</evidence>
<keyword evidence="10 15" id="KW-0408">Iron</keyword>
<dbReference type="PANTHER" id="PTHR31388:SF115">
    <property type="entry name" value="PEROXIDASE 5"/>
    <property type="match status" value="1"/>
</dbReference>
<evidence type="ECO:0000256" key="4">
    <source>
        <dbReference type="ARBA" id="ARBA00012313"/>
    </source>
</evidence>
<evidence type="ECO:0000256" key="11">
    <source>
        <dbReference type="ARBA" id="ARBA00023157"/>
    </source>
</evidence>
<evidence type="ECO:0000256" key="6">
    <source>
        <dbReference type="ARBA" id="ARBA00022617"/>
    </source>
</evidence>
<protein>
    <recommendedName>
        <fullName evidence="4 18">Peroxidase</fullName>
        <ecNumber evidence="4 18">1.11.1.7</ecNumber>
    </recommendedName>
</protein>
<comment type="cofactor">
    <cofactor evidence="15 18">
        <name>Ca(2+)</name>
        <dbReference type="ChEBI" id="CHEBI:29108"/>
    </cofactor>
    <text evidence="15 18">Binds 2 calcium ions per subunit.</text>
</comment>
<evidence type="ECO:0000256" key="18">
    <source>
        <dbReference type="RuleBase" id="RU362060"/>
    </source>
</evidence>
<feature type="binding site" evidence="15">
    <location>
        <position position="255"/>
    </location>
    <ligand>
        <name>Ca(2+)</name>
        <dbReference type="ChEBI" id="CHEBI:29108"/>
        <label>2</label>
    </ligand>
</feature>
<feature type="disulfide bond" evidence="17">
    <location>
        <begin position="80"/>
        <end position="85"/>
    </location>
</feature>
<gene>
    <name evidence="20" type="ORF">LITE_LOCUS45055</name>
</gene>
<evidence type="ECO:0000256" key="14">
    <source>
        <dbReference type="PIRSR" id="PIRSR600823-2"/>
    </source>
</evidence>
<dbReference type="InterPro" id="IPR000823">
    <property type="entry name" value="Peroxidase_pln"/>
</dbReference>
<dbReference type="PANTHER" id="PTHR31388">
    <property type="entry name" value="PEROXIDASE 72-RELATED"/>
    <property type="match status" value="1"/>
</dbReference>
<evidence type="ECO:0000313" key="20">
    <source>
        <dbReference type="EMBL" id="CAI0549206.1"/>
    </source>
</evidence>
<comment type="similarity">
    <text evidence="3">Belongs to the peroxidase family. Ascorbate peroxidase subfamily.</text>
</comment>
<dbReference type="PROSITE" id="PS00436">
    <property type="entry name" value="PEROXIDASE_2"/>
    <property type="match status" value="1"/>
</dbReference>
<dbReference type="GO" id="GO:0042744">
    <property type="term" value="P:hydrogen peroxide catabolic process"/>
    <property type="evidence" value="ECO:0007669"/>
    <property type="project" value="UniProtKB-KW"/>
</dbReference>
<keyword evidence="5 18" id="KW-0575">Peroxidase</keyword>
<accession>A0AAV0QVX4</accession>
<feature type="binding site" evidence="15">
    <location>
        <position position="206"/>
    </location>
    <ligand>
        <name>Ca(2+)</name>
        <dbReference type="ChEBI" id="CHEBI:29108"/>
        <label>2</label>
    </ligand>
</feature>
<keyword evidence="7 15" id="KW-0479">Metal-binding</keyword>
<feature type="site" description="Transition state stabilizer" evidence="16">
    <location>
        <position position="74"/>
    </location>
</feature>
<dbReference type="AlphaFoldDB" id="A0AAV0QVX4"/>
<feature type="disulfide bond" evidence="17">
    <location>
        <begin position="47"/>
        <end position="127"/>
    </location>
</feature>
<evidence type="ECO:0000313" key="21">
    <source>
        <dbReference type="Proteomes" id="UP001154282"/>
    </source>
</evidence>
<evidence type="ECO:0000256" key="17">
    <source>
        <dbReference type="PIRSR" id="PIRSR600823-5"/>
    </source>
</evidence>
<feature type="binding site" evidence="14">
    <location>
        <position position="175"/>
    </location>
    <ligand>
        <name>substrate</name>
    </ligand>
</feature>
<keyword evidence="11 17" id="KW-1015">Disulfide bond</keyword>
<feature type="signal peptide" evidence="18">
    <location>
        <begin position="1"/>
        <end position="34"/>
    </location>
</feature>
<proteinExistence type="inferred from homology"/>
<feature type="binding site" evidence="15">
    <location>
        <position position="88"/>
    </location>
    <ligand>
        <name>Ca(2+)</name>
        <dbReference type="ChEBI" id="CHEBI:29108"/>
        <label>1</label>
    </ligand>
</feature>
<dbReference type="GO" id="GO:0005576">
    <property type="term" value="C:extracellular region"/>
    <property type="evidence" value="ECO:0007669"/>
    <property type="project" value="UniProtKB-SubCell"/>
</dbReference>
<keyword evidence="18" id="KW-0376">Hydrogen peroxide</keyword>
<evidence type="ECO:0000256" key="8">
    <source>
        <dbReference type="ARBA" id="ARBA00022837"/>
    </source>
</evidence>
<dbReference type="InterPro" id="IPR010255">
    <property type="entry name" value="Haem_peroxidase_sf"/>
</dbReference>
<dbReference type="Pfam" id="PF00141">
    <property type="entry name" value="peroxidase"/>
    <property type="match status" value="1"/>
</dbReference>
<feature type="disulfide bond" evidence="17">
    <location>
        <begin position="133"/>
        <end position="331"/>
    </location>
</feature>
<organism evidence="20 21">
    <name type="scientific">Linum tenue</name>
    <dbReference type="NCBI Taxonomy" id="586396"/>
    <lineage>
        <taxon>Eukaryota</taxon>
        <taxon>Viridiplantae</taxon>
        <taxon>Streptophyta</taxon>
        <taxon>Embryophyta</taxon>
        <taxon>Tracheophyta</taxon>
        <taxon>Spermatophyta</taxon>
        <taxon>Magnoliopsida</taxon>
        <taxon>eudicotyledons</taxon>
        <taxon>Gunneridae</taxon>
        <taxon>Pentapetalae</taxon>
        <taxon>rosids</taxon>
        <taxon>fabids</taxon>
        <taxon>Malpighiales</taxon>
        <taxon>Linaceae</taxon>
        <taxon>Linum</taxon>
    </lineage>
</organism>
<dbReference type="GO" id="GO:0020037">
    <property type="term" value="F:heme binding"/>
    <property type="evidence" value="ECO:0007669"/>
    <property type="project" value="UniProtKB-UniRule"/>
</dbReference>
<feature type="binding site" evidence="15">
    <location>
        <position position="86"/>
    </location>
    <ligand>
        <name>Ca(2+)</name>
        <dbReference type="ChEBI" id="CHEBI:29108"/>
        <label>1</label>
    </ligand>
</feature>
<dbReference type="PROSITE" id="PS00435">
    <property type="entry name" value="PEROXIDASE_1"/>
    <property type="match status" value="1"/>
</dbReference>
<keyword evidence="18" id="KW-0732">Signal</keyword>
<evidence type="ECO:0000256" key="10">
    <source>
        <dbReference type="ARBA" id="ARBA00023004"/>
    </source>
</evidence>
<evidence type="ECO:0000256" key="5">
    <source>
        <dbReference type="ARBA" id="ARBA00022559"/>
    </source>
</evidence>
<dbReference type="EMBL" id="CAMGYJ010000010">
    <property type="protein sequence ID" value="CAI0549206.1"/>
    <property type="molecule type" value="Genomic_DNA"/>
</dbReference>
<evidence type="ECO:0000256" key="3">
    <source>
        <dbReference type="ARBA" id="ARBA00006873"/>
    </source>
</evidence>
<name>A0AAV0QVX4_9ROSI</name>
<keyword evidence="12" id="KW-0325">Glycoprotein</keyword>
<dbReference type="Gene3D" id="1.10.420.10">
    <property type="entry name" value="Peroxidase, domain 2"/>
    <property type="match status" value="1"/>
</dbReference>
<sequence length="335" mass="35966">MSSSSSTSTIPKVAATLLLTTLALLVTTPPQSQAAARLSTDFYSKNCPRALTAIRAVVRGAVTNDRRIAGSLIRLQFHDCFVRGCDASVLLDKTATTGTEKDAAPNRRFTKTFRVIEDAKSQVERMCPGVVSCADIVAVAARDASAAVEGPSWGVELGRRDSGAAFPSLAGSDIPNPKDDLKTLISRFRKKGLNSREMVALSGAHTLGTAQCFTFRERVYGNETVAKDVIDPNFARKKRRMCPASGGDRLVQPLDPMTPTSFDNNYFKALMLRKGLLASDQVLFSGGSTDGIVREYSRNGGKFKGDFAAAMVKMGRIGVLTGSKGQIRRTCSKAN</sequence>
<dbReference type="CDD" id="cd00693">
    <property type="entry name" value="secretory_peroxidase"/>
    <property type="match status" value="1"/>
</dbReference>
<comment type="caution">
    <text evidence="20">The sequence shown here is derived from an EMBL/GenBank/DDBJ whole genome shotgun (WGS) entry which is preliminary data.</text>
</comment>
<evidence type="ECO:0000256" key="15">
    <source>
        <dbReference type="PIRSR" id="PIRSR600823-3"/>
    </source>
</evidence>
<dbReference type="Gene3D" id="1.10.520.10">
    <property type="match status" value="1"/>
</dbReference>